<keyword evidence="3" id="KW-1185">Reference proteome</keyword>
<dbReference type="AlphaFoldDB" id="K9E844"/>
<evidence type="ECO:0000313" key="2">
    <source>
        <dbReference type="EMBL" id="EKU93354.1"/>
    </source>
</evidence>
<reference evidence="2 3" key="1">
    <citation type="submission" date="2012-09" db="EMBL/GenBank/DDBJ databases">
        <title>The Genome Sequence of Alloiococcus otitis ATCC 51267.</title>
        <authorList>
            <consortium name="The Broad Institute Genome Sequencing Platform"/>
            <person name="Earl A."/>
            <person name="Ward D."/>
            <person name="Feldgarden M."/>
            <person name="Gevers D."/>
            <person name="Huys G."/>
            <person name="Walker B."/>
            <person name="Young S.K."/>
            <person name="Zeng Q."/>
            <person name="Gargeya S."/>
            <person name="Fitzgerald M."/>
            <person name="Haas B."/>
            <person name="Abouelleil A."/>
            <person name="Alvarado L."/>
            <person name="Arachchi H.M."/>
            <person name="Berlin A.M."/>
            <person name="Chapman S.B."/>
            <person name="Goldberg J."/>
            <person name="Griggs A."/>
            <person name="Gujja S."/>
            <person name="Hansen M."/>
            <person name="Howarth C."/>
            <person name="Imamovic A."/>
            <person name="Larimer J."/>
            <person name="McCowen C."/>
            <person name="Montmayeur A."/>
            <person name="Murphy C."/>
            <person name="Neiman D."/>
            <person name="Pearson M."/>
            <person name="Priest M."/>
            <person name="Roberts A."/>
            <person name="Saif S."/>
            <person name="Shea T."/>
            <person name="Sisk P."/>
            <person name="Sykes S."/>
            <person name="Wortman J."/>
            <person name="Nusbaum C."/>
            <person name="Birren B."/>
        </authorList>
    </citation>
    <scope>NUCLEOTIDE SEQUENCE [LARGE SCALE GENOMIC DNA]</scope>
    <source>
        <strain evidence="2 3">ATCC 51267</strain>
    </source>
</reference>
<name>K9E844_9LACT</name>
<organism evidence="2 3">
    <name type="scientific">Alloiococcus otitis ATCC 51267</name>
    <dbReference type="NCBI Taxonomy" id="883081"/>
    <lineage>
        <taxon>Bacteria</taxon>
        <taxon>Bacillati</taxon>
        <taxon>Bacillota</taxon>
        <taxon>Bacilli</taxon>
        <taxon>Lactobacillales</taxon>
        <taxon>Carnobacteriaceae</taxon>
        <taxon>Alloiococcus</taxon>
    </lineage>
</organism>
<gene>
    <name evidence="2" type="ORF">HMPREF9698_01102</name>
</gene>
<proteinExistence type="predicted"/>
<feature type="region of interest" description="Disordered" evidence="1">
    <location>
        <begin position="111"/>
        <end position="135"/>
    </location>
</feature>
<dbReference type="Proteomes" id="UP000009875">
    <property type="component" value="Unassembled WGS sequence"/>
</dbReference>
<protein>
    <submittedName>
        <fullName evidence="2">Uncharacterized protein</fullName>
    </submittedName>
</protein>
<evidence type="ECO:0000256" key="1">
    <source>
        <dbReference type="SAM" id="MobiDB-lite"/>
    </source>
</evidence>
<sequence length="135" mass="15590">MSNLQYANPNHSQEAQLYIDGRQIARFSASVNGTNLPTYNAWLTPDVTEEDYQKYHEEIHEAYVEFVQRQGENESKLIDRIQAGKSKDAKSNNKVNTNYKTYSQPRGEIFHGVEFGKDDTPSKEPDRQDKTEEDD</sequence>
<dbReference type="STRING" id="883081.HMPREF9698_01102"/>
<comment type="caution">
    <text evidence="2">The sequence shown here is derived from an EMBL/GenBank/DDBJ whole genome shotgun (WGS) entry which is preliminary data.</text>
</comment>
<accession>K9E844</accession>
<dbReference type="HOGENOM" id="CLU_1881387_0_0_9"/>
<dbReference type="RefSeq" id="WP_003778186.1">
    <property type="nucleotide sequence ID" value="NZ_JH992959.1"/>
</dbReference>
<evidence type="ECO:0000313" key="3">
    <source>
        <dbReference type="Proteomes" id="UP000009875"/>
    </source>
</evidence>
<dbReference type="EMBL" id="AGXA01000021">
    <property type="protein sequence ID" value="EKU93354.1"/>
    <property type="molecule type" value="Genomic_DNA"/>
</dbReference>